<proteinExistence type="predicted"/>
<sequence>MIPLGLELLTKALEAQVTNNAQQSSSNASSSTTTTTHARSQSQTNQEDGAIELECYHVPSEHILQDKYNQKPGRKTMKEIENEQYKDVFQMKTRVSKQLKNGSFLLKNLRLYLHVESGYLYPGISTRDGDLFFPVDKNQLIEILKKIAPDIEDENNQIYHVNVNGKGFKLNGVKYSKQDVVSLIVLIKNSSTNYHDSFKNRERKLILLSPPTYNPRLCDENDPRAIKLQQKIQQEEKSKQNLQKKRERNTISGNIGDDGQPSSSTTTRKKQGNRALHTSSTESSDDDDSEMSNELVMSDFSHPHSPPAIMASQDNALTISEPRKKKSKSNPSLVLVEDKLNEIVSASHSSDSDLQRLIVYLYQHGHISETCVLTYCKNNNLATLEELVEKNSSISSSTSLEGLIESCDSMDKDFLSLMGELMERGLLSWLKGWQHYLRKSYDYALDTDPTIIYRFLNMHRELYGSNPNYKIKDP</sequence>
<gene>
    <name evidence="2" type="ORF">C9374_001595</name>
</gene>
<dbReference type="RefSeq" id="XP_044551255.1">
    <property type="nucleotide sequence ID" value="XM_044690919.1"/>
</dbReference>
<feature type="compositionally biased region" description="Low complexity" evidence="1">
    <location>
        <begin position="18"/>
        <end position="44"/>
    </location>
</feature>
<accession>A0AA88KM43</accession>
<dbReference type="GeneID" id="68094051"/>
<feature type="region of interest" description="Disordered" evidence="1">
    <location>
        <begin position="18"/>
        <end position="46"/>
    </location>
</feature>
<protein>
    <submittedName>
        <fullName evidence="2">Uncharacterized protein</fullName>
    </submittedName>
</protein>
<evidence type="ECO:0000313" key="3">
    <source>
        <dbReference type="Proteomes" id="UP000816034"/>
    </source>
</evidence>
<evidence type="ECO:0000313" key="2">
    <source>
        <dbReference type="EMBL" id="KAG2387263.1"/>
    </source>
</evidence>
<comment type="caution">
    <text evidence="2">The sequence shown here is derived from an EMBL/GenBank/DDBJ whole genome shotgun (WGS) entry which is preliminary data.</text>
</comment>
<feature type="region of interest" description="Disordered" evidence="1">
    <location>
        <begin position="230"/>
        <end position="292"/>
    </location>
</feature>
<name>A0AA88KM43_NAELO</name>
<evidence type="ECO:0000256" key="1">
    <source>
        <dbReference type="SAM" id="MobiDB-lite"/>
    </source>
</evidence>
<reference evidence="2 3" key="1">
    <citation type="journal article" date="2018" name="BMC Genomics">
        <title>The genome of Naegleria lovaniensis, the basis for a comparative approach to unravel pathogenicity factors of the human pathogenic amoeba N. fowleri.</title>
        <authorList>
            <person name="Liechti N."/>
            <person name="Schurch N."/>
            <person name="Bruggmann R."/>
            <person name="Wittwer M."/>
        </authorList>
    </citation>
    <scope>NUCLEOTIDE SEQUENCE [LARGE SCALE GENOMIC DNA]</scope>
    <source>
        <strain evidence="2 3">ATCC 30569</strain>
    </source>
</reference>
<keyword evidence="3" id="KW-1185">Reference proteome</keyword>
<dbReference type="AlphaFoldDB" id="A0AA88KM43"/>
<dbReference type="EMBL" id="PYSW02000013">
    <property type="protein sequence ID" value="KAG2387263.1"/>
    <property type="molecule type" value="Genomic_DNA"/>
</dbReference>
<organism evidence="2 3">
    <name type="scientific">Naegleria lovaniensis</name>
    <name type="common">Amoeba</name>
    <dbReference type="NCBI Taxonomy" id="51637"/>
    <lineage>
        <taxon>Eukaryota</taxon>
        <taxon>Discoba</taxon>
        <taxon>Heterolobosea</taxon>
        <taxon>Tetramitia</taxon>
        <taxon>Eutetramitia</taxon>
        <taxon>Vahlkampfiidae</taxon>
        <taxon>Naegleria</taxon>
    </lineage>
</organism>
<dbReference type="Proteomes" id="UP000816034">
    <property type="component" value="Unassembled WGS sequence"/>
</dbReference>